<name>A0ABW7CGS8_9CYAN</name>
<evidence type="ECO:0000313" key="2">
    <source>
        <dbReference type="EMBL" id="MFG3819031.1"/>
    </source>
</evidence>
<dbReference type="EMBL" id="JAZAQF010000086">
    <property type="protein sequence ID" value="MFG3819031.1"/>
    <property type="molecule type" value="Genomic_DNA"/>
</dbReference>
<dbReference type="Pfam" id="PF05419">
    <property type="entry name" value="GUN4"/>
    <property type="match status" value="1"/>
</dbReference>
<dbReference type="Proteomes" id="UP001604335">
    <property type="component" value="Unassembled WGS sequence"/>
</dbReference>
<dbReference type="CDD" id="cd16383">
    <property type="entry name" value="GUN4"/>
    <property type="match status" value="1"/>
</dbReference>
<dbReference type="PANTHER" id="PTHR34800:SF1">
    <property type="entry name" value="TETRAPYRROLE-BINDING PROTEIN, CHLOROPLASTIC"/>
    <property type="match status" value="1"/>
</dbReference>
<organism evidence="2 3">
    <name type="scientific">Limnothrix redekei LRLZ20PSL1</name>
    <dbReference type="NCBI Taxonomy" id="3112953"/>
    <lineage>
        <taxon>Bacteria</taxon>
        <taxon>Bacillati</taxon>
        <taxon>Cyanobacteriota</taxon>
        <taxon>Cyanophyceae</taxon>
        <taxon>Pseudanabaenales</taxon>
        <taxon>Pseudanabaenaceae</taxon>
        <taxon>Limnothrix</taxon>
    </lineage>
</organism>
<dbReference type="InterPro" id="IPR037215">
    <property type="entry name" value="GUN4-like_sf"/>
</dbReference>
<dbReference type="SUPFAM" id="SSF140869">
    <property type="entry name" value="GUN4-like"/>
    <property type="match status" value="1"/>
</dbReference>
<feature type="domain" description="GUN4-like" evidence="1">
    <location>
        <begin position="99"/>
        <end position="218"/>
    </location>
</feature>
<evidence type="ECO:0000313" key="3">
    <source>
        <dbReference type="Proteomes" id="UP001604335"/>
    </source>
</evidence>
<dbReference type="PANTHER" id="PTHR34800">
    <property type="entry name" value="TETRAPYRROLE-BINDING PROTEIN, CHLOROPLASTIC"/>
    <property type="match status" value="1"/>
</dbReference>
<dbReference type="Gene3D" id="1.10.10.1770">
    <property type="entry name" value="Gun4-like"/>
    <property type="match status" value="1"/>
</dbReference>
<evidence type="ECO:0000259" key="1">
    <source>
        <dbReference type="Pfam" id="PF05419"/>
    </source>
</evidence>
<reference evidence="3" key="1">
    <citation type="journal article" date="2024" name="Algal Res.">
        <title>Biochemical, toxicological and genomic investigation of a high-biomass producing Limnothrix strain isolated from Italian shallow drinking water reservoir.</title>
        <authorList>
            <person name="Simonazzi M."/>
            <person name="Shishido T.K."/>
            <person name="Delbaje E."/>
            <person name="Wahlsten M."/>
            <person name="Fewer D.P."/>
            <person name="Sivonen K."/>
            <person name="Pezzolesi L."/>
            <person name="Pistocchi R."/>
        </authorList>
    </citation>
    <scope>NUCLEOTIDE SEQUENCE [LARGE SCALE GENOMIC DNA]</scope>
    <source>
        <strain evidence="3">LRLZ20PSL1</strain>
    </source>
</reference>
<gene>
    <name evidence="2" type="ORF">VPK24_15420</name>
</gene>
<dbReference type="Gene3D" id="1.25.40.620">
    <property type="match status" value="1"/>
</dbReference>
<proteinExistence type="predicted"/>
<accession>A0ABW7CGS8</accession>
<dbReference type="RefSeq" id="WP_393014702.1">
    <property type="nucleotide sequence ID" value="NZ_JAZAQF010000086.1"/>
</dbReference>
<comment type="caution">
    <text evidence="2">The sequence shown here is derived from an EMBL/GenBank/DDBJ whole genome shotgun (WGS) entry which is preliminary data.</text>
</comment>
<keyword evidence="3" id="KW-1185">Reference proteome</keyword>
<dbReference type="InterPro" id="IPR008629">
    <property type="entry name" value="GUN4-like"/>
</dbReference>
<sequence>MDPIALLIGLGLGGAIGWWGRAAWRSPKPDSSPSLDQLQHYLWQWHDRHAQSLDLSLDRQTTLEQHLQTLGDRLGAIEQQLNTLPAFPINPEPAPLASALGFDYLPLNDLLGNGRWQAADTATRDYLLAALGKSTRDPLTPDDLQNLPLTDLATINQLWTYWSGGRFGWTAQQVAWQAAQGDYGQFCDRVGWRKGESWCYADELSFRDNAPIGHLPTIVWTKRACYGLGAVPVSSLLAALLDRLAQADR</sequence>
<protein>
    <submittedName>
        <fullName evidence="2">GUN4 domain-containing protein</fullName>
    </submittedName>
</protein>